<dbReference type="PANTHER" id="PTHR11091:SF0">
    <property type="entry name" value="MALATE DEHYDROGENASE"/>
    <property type="match status" value="1"/>
</dbReference>
<proteinExistence type="inferred from homology"/>
<dbReference type="InterPro" id="IPR003767">
    <property type="entry name" value="Malate/L-lactate_DH-like"/>
</dbReference>
<dbReference type="EMBL" id="FQZF01000016">
    <property type="protein sequence ID" value="SHJ59267.1"/>
    <property type="molecule type" value="Genomic_DNA"/>
</dbReference>
<dbReference type="SUPFAM" id="SSF89733">
    <property type="entry name" value="L-sulfolactate dehydrogenase-like"/>
    <property type="match status" value="1"/>
</dbReference>
<keyword evidence="4" id="KW-1185">Reference proteome</keyword>
<gene>
    <name evidence="3" type="ORF">SAMN02745194_02930</name>
</gene>
<organism evidence="3 4">
    <name type="scientific">Muricoccus roseus</name>
    <dbReference type="NCBI Taxonomy" id="198092"/>
    <lineage>
        <taxon>Bacteria</taxon>
        <taxon>Pseudomonadati</taxon>
        <taxon>Pseudomonadota</taxon>
        <taxon>Alphaproteobacteria</taxon>
        <taxon>Acetobacterales</taxon>
        <taxon>Roseomonadaceae</taxon>
        <taxon>Muricoccus</taxon>
    </lineage>
</organism>
<dbReference type="InterPro" id="IPR036111">
    <property type="entry name" value="Mal/L-sulfo/L-lacto_DH-like_sf"/>
</dbReference>
<dbReference type="InterPro" id="IPR043144">
    <property type="entry name" value="Mal/L-sulf/L-lact_DH-like_ah"/>
</dbReference>
<dbReference type="Pfam" id="PF02615">
    <property type="entry name" value="Ldh_2"/>
    <property type="match status" value="1"/>
</dbReference>
<keyword evidence="2" id="KW-0560">Oxidoreductase</keyword>
<dbReference type="GO" id="GO:0016491">
    <property type="term" value="F:oxidoreductase activity"/>
    <property type="evidence" value="ECO:0007669"/>
    <property type="project" value="UniProtKB-KW"/>
</dbReference>
<reference evidence="3 4" key="1">
    <citation type="submission" date="2016-11" db="EMBL/GenBank/DDBJ databases">
        <authorList>
            <person name="Jaros S."/>
            <person name="Januszkiewicz K."/>
            <person name="Wedrychowicz H."/>
        </authorList>
    </citation>
    <scope>NUCLEOTIDE SEQUENCE [LARGE SCALE GENOMIC DNA]</scope>
    <source>
        <strain evidence="3 4">DSM 14916</strain>
    </source>
</reference>
<dbReference type="Gene3D" id="3.30.1370.60">
    <property type="entry name" value="Hypothetical oxidoreductase yiak, domain 2"/>
    <property type="match status" value="1"/>
</dbReference>
<comment type="similarity">
    <text evidence="1">Belongs to the LDH2/MDH2 oxidoreductase family.</text>
</comment>
<protein>
    <submittedName>
        <fullName evidence="3">L-lactate dehydrogenase</fullName>
    </submittedName>
</protein>
<evidence type="ECO:0000256" key="1">
    <source>
        <dbReference type="ARBA" id="ARBA00006056"/>
    </source>
</evidence>
<dbReference type="STRING" id="198092.SAMN02745194_02930"/>
<evidence type="ECO:0000313" key="4">
    <source>
        <dbReference type="Proteomes" id="UP000184387"/>
    </source>
</evidence>
<dbReference type="Gene3D" id="1.10.1530.10">
    <property type="match status" value="1"/>
</dbReference>
<dbReference type="RefSeq" id="WP_073135963.1">
    <property type="nucleotide sequence ID" value="NZ_FQZF01000016.1"/>
</dbReference>
<dbReference type="Proteomes" id="UP000184387">
    <property type="component" value="Unassembled WGS sequence"/>
</dbReference>
<dbReference type="OrthoDB" id="9811519at2"/>
<name>A0A1M6KJW4_9PROT</name>
<evidence type="ECO:0000313" key="3">
    <source>
        <dbReference type="EMBL" id="SHJ59267.1"/>
    </source>
</evidence>
<dbReference type="AlphaFoldDB" id="A0A1M6KJW4"/>
<accession>A0A1M6KJW4</accession>
<dbReference type="InterPro" id="IPR043143">
    <property type="entry name" value="Mal/L-sulf/L-lact_DH-like_NADP"/>
</dbReference>
<evidence type="ECO:0000256" key="2">
    <source>
        <dbReference type="ARBA" id="ARBA00023002"/>
    </source>
</evidence>
<dbReference type="PANTHER" id="PTHR11091">
    <property type="entry name" value="OXIDOREDUCTASE-RELATED"/>
    <property type="match status" value="1"/>
</dbReference>
<sequence length="355" mass="36974">MSAAEITVRYGAGELRRFGAALFQAVGMEAEKAEAVAGILVEADMLGHDTHGLALAPRYLDAIEAGGMNLTGEPEVVNDRGACVTWNGRLLPGPWLVLRAMELAMERAAVHGLCAVAIGNSHHIGCLAAYLRRAAERGMVLSIHSSAPGVATVAPFGGTRAALSPAPFAFGFPTGDDAVLIDVSASITTNNMAMRLAKEGRRYPRPWLMDAEGEATDDPSVLQRGGTVLPAGGQDHGQKGYGWGLTAEALSQGLSGHGRADGPKGMTNAVFLQVFDPTAFAGLDAFNRQTDAITANCRSSPPRPGLGAVRLPGEAGLRRRAVAERQGVALRDGILETLQPWAAKLGLALPGAPAF</sequence>